<protein>
    <recommendedName>
        <fullName evidence="3">C2H2-type domain-containing protein</fullName>
    </recommendedName>
</protein>
<evidence type="ECO:0000256" key="1">
    <source>
        <dbReference type="PROSITE-ProRule" id="PRU00042"/>
    </source>
</evidence>
<keyword evidence="1" id="KW-0479">Metal-binding</keyword>
<name>M2UEP2_COCH5</name>
<evidence type="ECO:0000313" key="4">
    <source>
        <dbReference type="EMBL" id="EMD86463.1"/>
    </source>
</evidence>
<dbReference type="eggNOG" id="ENOG502RIMP">
    <property type="taxonomic scope" value="Eukaryota"/>
</dbReference>
<dbReference type="OMA" id="NETEWWT"/>
<dbReference type="InterPro" id="IPR036236">
    <property type="entry name" value="Znf_C2H2_sf"/>
</dbReference>
<evidence type="ECO:0000259" key="3">
    <source>
        <dbReference type="PROSITE" id="PS50157"/>
    </source>
</evidence>
<dbReference type="InterPro" id="IPR013087">
    <property type="entry name" value="Znf_C2H2_type"/>
</dbReference>
<organism evidence="4 5">
    <name type="scientific">Cochliobolus heterostrophus (strain C5 / ATCC 48332 / race O)</name>
    <name type="common">Southern corn leaf blight fungus</name>
    <name type="synonym">Bipolaris maydis</name>
    <dbReference type="NCBI Taxonomy" id="701091"/>
    <lineage>
        <taxon>Eukaryota</taxon>
        <taxon>Fungi</taxon>
        <taxon>Dikarya</taxon>
        <taxon>Ascomycota</taxon>
        <taxon>Pezizomycotina</taxon>
        <taxon>Dothideomycetes</taxon>
        <taxon>Pleosporomycetidae</taxon>
        <taxon>Pleosporales</taxon>
        <taxon>Pleosporineae</taxon>
        <taxon>Pleosporaceae</taxon>
        <taxon>Bipolaris</taxon>
    </lineage>
</organism>
<feature type="region of interest" description="Disordered" evidence="2">
    <location>
        <begin position="119"/>
        <end position="167"/>
    </location>
</feature>
<reference evidence="5" key="2">
    <citation type="journal article" date="2013" name="PLoS Genet.">
        <title>Comparative genome structure, secondary metabolite, and effector coding capacity across Cochliobolus pathogens.</title>
        <authorList>
            <person name="Condon B.J."/>
            <person name="Leng Y."/>
            <person name="Wu D."/>
            <person name="Bushley K.E."/>
            <person name="Ohm R.A."/>
            <person name="Otillar R."/>
            <person name="Martin J."/>
            <person name="Schackwitz W."/>
            <person name="Grimwood J."/>
            <person name="MohdZainudin N."/>
            <person name="Xue C."/>
            <person name="Wang R."/>
            <person name="Manning V.A."/>
            <person name="Dhillon B."/>
            <person name="Tu Z.J."/>
            <person name="Steffenson B.J."/>
            <person name="Salamov A."/>
            <person name="Sun H."/>
            <person name="Lowry S."/>
            <person name="LaButti K."/>
            <person name="Han J."/>
            <person name="Copeland A."/>
            <person name="Lindquist E."/>
            <person name="Barry K."/>
            <person name="Schmutz J."/>
            <person name="Baker S.E."/>
            <person name="Ciuffetti L.M."/>
            <person name="Grigoriev I.V."/>
            <person name="Zhong S."/>
            <person name="Turgeon B.G."/>
        </authorList>
    </citation>
    <scope>NUCLEOTIDE SEQUENCE [LARGE SCALE GENOMIC DNA]</scope>
    <source>
        <strain evidence="5">C5 / ATCC 48332 / race O</strain>
    </source>
</reference>
<dbReference type="PROSITE" id="PS50157">
    <property type="entry name" value="ZINC_FINGER_C2H2_2"/>
    <property type="match status" value="1"/>
</dbReference>
<proteinExistence type="predicted"/>
<dbReference type="PROSITE" id="PS00028">
    <property type="entry name" value="ZINC_FINGER_C2H2_1"/>
    <property type="match status" value="1"/>
</dbReference>
<dbReference type="HOGENOM" id="CLU_069404_0_0_1"/>
<dbReference type="Proteomes" id="UP000016936">
    <property type="component" value="Unassembled WGS sequence"/>
</dbReference>
<keyword evidence="1" id="KW-0863">Zinc-finger</keyword>
<dbReference type="Gene3D" id="3.30.160.60">
    <property type="entry name" value="Classic Zinc Finger"/>
    <property type="match status" value="1"/>
</dbReference>
<reference evidence="4 5" key="1">
    <citation type="journal article" date="2012" name="PLoS Pathog.">
        <title>Diverse lifestyles and strategies of plant pathogenesis encoded in the genomes of eighteen Dothideomycetes fungi.</title>
        <authorList>
            <person name="Ohm R.A."/>
            <person name="Feau N."/>
            <person name="Henrissat B."/>
            <person name="Schoch C.L."/>
            <person name="Horwitz B.A."/>
            <person name="Barry K.W."/>
            <person name="Condon B.J."/>
            <person name="Copeland A.C."/>
            <person name="Dhillon B."/>
            <person name="Glaser F."/>
            <person name="Hesse C.N."/>
            <person name="Kosti I."/>
            <person name="LaButti K."/>
            <person name="Lindquist E.A."/>
            <person name="Lucas S."/>
            <person name="Salamov A.A."/>
            <person name="Bradshaw R.E."/>
            <person name="Ciuffetti L."/>
            <person name="Hamelin R.C."/>
            <person name="Kema G.H.J."/>
            <person name="Lawrence C."/>
            <person name="Scott J.A."/>
            <person name="Spatafora J.W."/>
            <person name="Turgeon B.G."/>
            <person name="de Wit P.J.G.M."/>
            <person name="Zhong S."/>
            <person name="Goodwin S.B."/>
            <person name="Grigoriev I.V."/>
        </authorList>
    </citation>
    <scope>NUCLEOTIDE SEQUENCE [LARGE SCALE GENOMIC DNA]</scope>
    <source>
        <strain evidence="5">C5 / ATCC 48332 / race O</strain>
    </source>
</reference>
<sequence>MDTDEIEGNSRATRMSPSIRHGTPGDNSEVMSPLISDTALLQLQGSTREDEPSYLKQMVRSERLQEVQLGYDGTRWLTVISDVSTMNHDNDSSVSTRRSIYCSAFTSSDFMSPYFGPAEPVESFDPGGSGTSQDSGYFSVAPPTPPLNSSPTTPSFPPSKESESNPESVRCVQCEVVFAGRYGKGNLRRHTKSVHRTMGKTLICSACQKIFARSDALRKHMFRKHPGLAAPLSKQTSNTLPLSHEHCFSSVYDSLIYPHDDDLRGIAERY</sequence>
<dbReference type="SMART" id="SM00355">
    <property type="entry name" value="ZnF_C2H2"/>
    <property type="match status" value="2"/>
</dbReference>
<evidence type="ECO:0000256" key="2">
    <source>
        <dbReference type="SAM" id="MobiDB-lite"/>
    </source>
</evidence>
<keyword evidence="5" id="KW-1185">Reference proteome</keyword>
<dbReference type="GO" id="GO:0008270">
    <property type="term" value="F:zinc ion binding"/>
    <property type="evidence" value="ECO:0007669"/>
    <property type="project" value="UniProtKB-KW"/>
</dbReference>
<dbReference type="SUPFAM" id="SSF57667">
    <property type="entry name" value="beta-beta-alpha zinc fingers"/>
    <property type="match status" value="1"/>
</dbReference>
<dbReference type="EMBL" id="KB445585">
    <property type="protein sequence ID" value="EMD86463.1"/>
    <property type="molecule type" value="Genomic_DNA"/>
</dbReference>
<gene>
    <name evidence="4" type="ORF">COCHEDRAFT_1024095</name>
</gene>
<dbReference type="STRING" id="701091.M2UEP2"/>
<accession>M2UEP2</accession>
<evidence type="ECO:0000313" key="5">
    <source>
        <dbReference type="Proteomes" id="UP000016936"/>
    </source>
</evidence>
<keyword evidence="1" id="KW-0862">Zinc</keyword>
<feature type="region of interest" description="Disordered" evidence="2">
    <location>
        <begin position="1"/>
        <end position="33"/>
    </location>
</feature>
<dbReference type="AlphaFoldDB" id="M2UEP2"/>
<feature type="domain" description="C2H2-type" evidence="3">
    <location>
        <begin position="202"/>
        <end position="230"/>
    </location>
</feature>